<keyword evidence="5 8" id="KW-0812">Transmembrane</keyword>
<dbReference type="SUPFAM" id="SSF81345">
    <property type="entry name" value="ABC transporter involved in vitamin B12 uptake, BtuC"/>
    <property type="match status" value="1"/>
</dbReference>
<name>A0A841A9T1_9MICO</name>
<keyword evidence="6 8" id="KW-1133">Transmembrane helix</keyword>
<evidence type="ECO:0000256" key="5">
    <source>
        <dbReference type="ARBA" id="ARBA00022692"/>
    </source>
</evidence>
<dbReference type="InterPro" id="IPR000522">
    <property type="entry name" value="ABC_transptr_permease_BtuC"/>
</dbReference>
<proteinExistence type="inferred from homology"/>
<comment type="caution">
    <text evidence="9">The sequence shown here is derived from an EMBL/GenBank/DDBJ whole genome shotgun (WGS) entry which is preliminary data.</text>
</comment>
<evidence type="ECO:0000256" key="1">
    <source>
        <dbReference type="ARBA" id="ARBA00004651"/>
    </source>
</evidence>
<organism evidence="9 10">
    <name type="scientific">Brachybacterium aquaticum</name>
    <dbReference type="NCBI Taxonomy" id="1432564"/>
    <lineage>
        <taxon>Bacteria</taxon>
        <taxon>Bacillati</taxon>
        <taxon>Actinomycetota</taxon>
        <taxon>Actinomycetes</taxon>
        <taxon>Micrococcales</taxon>
        <taxon>Dermabacteraceae</taxon>
        <taxon>Brachybacterium</taxon>
    </lineage>
</organism>
<protein>
    <submittedName>
        <fullName evidence="9">Iron complex transport system permease protein</fullName>
    </submittedName>
</protein>
<feature type="transmembrane region" description="Helical" evidence="8">
    <location>
        <begin position="236"/>
        <end position="266"/>
    </location>
</feature>
<feature type="transmembrane region" description="Helical" evidence="8">
    <location>
        <begin position="91"/>
        <end position="110"/>
    </location>
</feature>
<dbReference type="PROSITE" id="PS51257">
    <property type="entry name" value="PROKAR_LIPOPROTEIN"/>
    <property type="match status" value="1"/>
</dbReference>
<evidence type="ECO:0000256" key="8">
    <source>
        <dbReference type="SAM" id="Phobius"/>
    </source>
</evidence>
<feature type="transmembrane region" description="Helical" evidence="8">
    <location>
        <begin position="306"/>
        <end position="324"/>
    </location>
</feature>
<dbReference type="GO" id="GO:0022857">
    <property type="term" value="F:transmembrane transporter activity"/>
    <property type="evidence" value="ECO:0007669"/>
    <property type="project" value="InterPro"/>
</dbReference>
<dbReference type="Pfam" id="PF01032">
    <property type="entry name" value="FecCD"/>
    <property type="match status" value="1"/>
</dbReference>
<gene>
    <name evidence="9" type="ORF">HNR70_000184</name>
</gene>
<dbReference type="EMBL" id="JACHLZ010000001">
    <property type="protein sequence ID" value="MBB5830371.1"/>
    <property type="molecule type" value="Genomic_DNA"/>
</dbReference>
<keyword evidence="3" id="KW-0813">Transport</keyword>
<dbReference type="CDD" id="cd06550">
    <property type="entry name" value="TM_ABC_iron-siderophores_like"/>
    <property type="match status" value="1"/>
</dbReference>
<evidence type="ECO:0000256" key="2">
    <source>
        <dbReference type="ARBA" id="ARBA00007935"/>
    </source>
</evidence>
<evidence type="ECO:0000313" key="9">
    <source>
        <dbReference type="EMBL" id="MBB5830371.1"/>
    </source>
</evidence>
<evidence type="ECO:0000256" key="7">
    <source>
        <dbReference type="ARBA" id="ARBA00023136"/>
    </source>
</evidence>
<dbReference type="Proteomes" id="UP000588158">
    <property type="component" value="Unassembled WGS sequence"/>
</dbReference>
<evidence type="ECO:0000256" key="6">
    <source>
        <dbReference type="ARBA" id="ARBA00022989"/>
    </source>
</evidence>
<feature type="transmembrane region" description="Helical" evidence="8">
    <location>
        <begin position="190"/>
        <end position="209"/>
    </location>
</feature>
<evidence type="ECO:0000313" key="10">
    <source>
        <dbReference type="Proteomes" id="UP000588158"/>
    </source>
</evidence>
<keyword evidence="4" id="KW-1003">Cell membrane</keyword>
<keyword evidence="10" id="KW-1185">Reference proteome</keyword>
<sequence>MPRRTTALAIAGAVVALAIACLLSLLVGARTVPPGTVWQALVAFDPTSADHAVLASRLQRTLAGLAVGAALALAGAGLQGMTRNPLADPGILGLNAGASAAVALGVYLLSISQVTQFMVAGFAGAALAAVTVYAIASATRSGATPITLAIAGAAVTAGLGSVVSALVVLDQGSLDRMRAWQVGVLGARDLGDLAAVAPALLLGAALVLLPARALNALALGDDAATGLGVHVARTRVVLGIGIVLLVGAAVALAGPVGFLGLVVPHAVRLLVGADHRRLLPLCLLVGPTVLLLADVVGRVIAPPAEVQVGVMTALLGVPVFLVLIRTRKRVAL</sequence>
<dbReference type="PANTHER" id="PTHR30472">
    <property type="entry name" value="FERRIC ENTEROBACTIN TRANSPORT SYSTEM PERMEASE PROTEIN"/>
    <property type="match status" value="1"/>
</dbReference>
<dbReference type="FunFam" id="1.10.3470.10:FF:000001">
    <property type="entry name" value="Vitamin B12 ABC transporter permease BtuC"/>
    <property type="match status" value="1"/>
</dbReference>
<keyword evidence="7 8" id="KW-0472">Membrane</keyword>
<dbReference type="GO" id="GO:0005886">
    <property type="term" value="C:plasma membrane"/>
    <property type="evidence" value="ECO:0007669"/>
    <property type="project" value="UniProtKB-SubCell"/>
</dbReference>
<accession>A0A841A9T1</accession>
<comment type="subcellular location">
    <subcellularLocation>
        <location evidence="1">Cell membrane</location>
        <topology evidence="1">Multi-pass membrane protein</topology>
    </subcellularLocation>
</comment>
<evidence type="ECO:0000256" key="4">
    <source>
        <dbReference type="ARBA" id="ARBA00022475"/>
    </source>
</evidence>
<reference evidence="9 10" key="1">
    <citation type="submission" date="2020-08" db="EMBL/GenBank/DDBJ databases">
        <title>Sequencing the genomes of 1000 actinobacteria strains.</title>
        <authorList>
            <person name="Klenk H.-P."/>
        </authorList>
    </citation>
    <scope>NUCLEOTIDE SEQUENCE [LARGE SCALE GENOMIC DNA]</scope>
    <source>
        <strain evidence="9 10">DSM 28796</strain>
    </source>
</reference>
<feature type="transmembrane region" description="Helical" evidence="8">
    <location>
        <begin position="148"/>
        <end position="169"/>
    </location>
</feature>
<feature type="transmembrane region" description="Helical" evidence="8">
    <location>
        <begin position="117"/>
        <end position="136"/>
    </location>
</feature>
<evidence type="ECO:0000256" key="3">
    <source>
        <dbReference type="ARBA" id="ARBA00022448"/>
    </source>
</evidence>
<dbReference type="Gene3D" id="1.10.3470.10">
    <property type="entry name" value="ABC transporter involved in vitamin B12 uptake, BtuC"/>
    <property type="match status" value="1"/>
</dbReference>
<dbReference type="RefSeq" id="WP_184324000.1">
    <property type="nucleotide sequence ID" value="NZ_JACHLZ010000001.1"/>
</dbReference>
<dbReference type="GO" id="GO:0033214">
    <property type="term" value="P:siderophore-iron import into cell"/>
    <property type="evidence" value="ECO:0007669"/>
    <property type="project" value="TreeGrafter"/>
</dbReference>
<dbReference type="InterPro" id="IPR037294">
    <property type="entry name" value="ABC_BtuC-like"/>
</dbReference>
<dbReference type="AlphaFoldDB" id="A0A841A9T1"/>
<dbReference type="PANTHER" id="PTHR30472:SF1">
    <property type="entry name" value="FE(3+) DICITRATE TRANSPORT SYSTEM PERMEASE PROTEIN FECC-RELATED"/>
    <property type="match status" value="1"/>
</dbReference>
<comment type="similarity">
    <text evidence="2">Belongs to the binding-protein-dependent transport system permease family. FecCD subfamily.</text>
</comment>